<name>A0A1Y2MT27_PSEAH</name>
<dbReference type="SUPFAM" id="SSF52540">
    <property type="entry name" value="P-loop containing nucleoside triphosphate hydrolases"/>
    <property type="match status" value="1"/>
</dbReference>
<dbReference type="AlphaFoldDB" id="A0A1Y2MT27"/>
<dbReference type="Gene3D" id="3.40.50.300">
    <property type="entry name" value="P-loop containing nucleotide triphosphate hydrolases"/>
    <property type="match status" value="1"/>
</dbReference>
<evidence type="ECO:0000256" key="2">
    <source>
        <dbReference type="ARBA" id="ARBA00022840"/>
    </source>
</evidence>
<dbReference type="Pfam" id="PF13191">
    <property type="entry name" value="AAA_16"/>
    <property type="match status" value="1"/>
</dbReference>
<dbReference type="EMBL" id="MIGB01000025">
    <property type="protein sequence ID" value="OSY38139.1"/>
    <property type="molecule type" value="Genomic_DNA"/>
</dbReference>
<protein>
    <recommendedName>
        <fullName evidence="3">Orc1-like AAA ATPase domain-containing protein</fullName>
    </recommendedName>
</protein>
<feature type="domain" description="Orc1-like AAA ATPase" evidence="3">
    <location>
        <begin position="3"/>
        <end position="141"/>
    </location>
</feature>
<dbReference type="InterPro" id="IPR027417">
    <property type="entry name" value="P-loop_NTPase"/>
</dbReference>
<reference evidence="4 5" key="1">
    <citation type="submission" date="2016-09" db="EMBL/GenBank/DDBJ databases">
        <title>Pseudonocardia autotrophica DSM535, a candidate organism with high potential of specific P450 cytochromes.</title>
        <authorList>
            <person name="Grumaz C."/>
            <person name="Vainshtein Y."/>
            <person name="Kirstahler P."/>
            <person name="Sohn K."/>
        </authorList>
    </citation>
    <scope>NUCLEOTIDE SEQUENCE [LARGE SCALE GENOMIC DNA]</scope>
    <source>
        <strain evidence="4 5">DSM 535</strain>
    </source>
</reference>
<organism evidence="4 5">
    <name type="scientific">Pseudonocardia autotrophica</name>
    <name type="common">Amycolata autotrophica</name>
    <name type="synonym">Nocardia autotrophica</name>
    <dbReference type="NCBI Taxonomy" id="2074"/>
    <lineage>
        <taxon>Bacteria</taxon>
        <taxon>Bacillati</taxon>
        <taxon>Actinomycetota</taxon>
        <taxon>Actinomycetes</taxon>
        <taxon>Pseudonocardiales</taxon>
        <taxon>Pseudonocardiaceae</taxon>
        <taxon>Pseudonocardia</taxon>
    </lineage>
</organism>
<dbReference type="InterPro" id="IPR041664">
    <property type="entry name" value="AAA_16"/>
</dbReference>
<comment type="caution">
    <text evidence="4">The sequence shown here is derived from an EMBL/GenBank/DDBJ whole genome shotgun (WGS) entry which is preliminary data.</text>
</comment>
<evidence type="ECO:0000313" key="5">
    <source>
        <dbReference type="Proteomes" id="UP000194360"/>
    </source>
</evidence>
<dbReference type="GO" id="GO:0005524">
    <property type="term" value="F:ATP binding"/>
    <property type="evidence" value="ECO:0007669"/>
    <property type="project" value="UniProtKB-KW"/>
</dbReference>
<dbReference type="STRING" id="2074.BG845_04312"/>
<accession>A0A1Y2MT27</accession>
<keyword evidence="5" id="KW-1185">Reference proteome</keyword>
<sequence length="143" mass="15313">MSLVGRQSEIRRLGELIGATRAEKGGALVLRGEAGIGKTALLDHARRAATGLQVIDAEGSEFESELPFAALHQLCAPVMTHLDDLPAPHREALRMRFGLARGAPDPFRIGLATLELLASAARERPLLCVIDDAQWLDVASARA</sequence>
<keyword evidence="1" id="KW-0547">Nucleotide-binding</keyword>
<dbReference type="GO" id="GO:0005737">
    <property type="term" value="C:cytoplasm"/>
    <property type="evidence" value="ECO:0007669"/>
    <property type="project" value="TreeGrafter"/>
</dbReference>
<dbReference type="PANTHER" id="PTHR16305">
    <property type="entry name" value="TESTICULAR SOLUBLE ADENYLYL CYCLASE"/>
    <property type="match status" value="1"/>
</dbReference>
<proteinExistence type="predicted"/>
<evidence type="ECO:0000256" key="1">
    <source>
        <dbReference type="ARBA" id="ARBA00022741"/>
    </source>
</evidence>
<evidence type="ECO:0000313" key="4">
    <source>
        <dbReference type="EMBL" id="OSY38139.1"/>
    </source>
</evidence>
<dbReference type="GO" id="GO:0004016">
    <property type="term" value="F:adenylate cyclase activity"/>
    <property type="evidence" value="ECO:0007669"/>
    <property type="project" value="TreeGrafter"/>
</dbReference>
<dbReference type="Proteomes" id="UP000194360">
    <property type="component" value="Unassembled WGS sequence"/>
</dbReference>
<dbReference type="RefSeq" id="WP_166665895.1">
    <property type="nucleotide sequence ID" value="NZ_AP018920.1"/>
</dbReference>
<dbReference type="PANTHER" id="PTHR16305:SF35">
    <property type="entry name" value="TRANSCRIPTIONAL ACTIVATOR DOMAIN"/>
    <property type="match status" value="1"/>
</dbReference>
<keyword evidence="2" id="KW-0067">ATP-binding</keyword>
<gene>
    <name evidence="4" type="ORF">BG845_04312</name>
</gene>
<evidence type="ECO:0000259" key="3">
    <source>
        <dbReference type="Pfam" id="PF13191"/>
    </source>
</evidence>